<feature type="compositionally biased region" description="Basic and acidic residues" evidence="3">
    <location>
        <begin position="1380"/>
        <end position="1395"/>
    </location>
</feature>
<dbReference type="PROSITE" id="PS50005">
    <property type="entry name" value="TPR"/>
    <property type="match status" value="3"/>
</dbReference>
<dbReference type="PANTHER" id="PTHR10098:SF108">
    <property type="entry name" value="TETRATRICOPEPTIDE REPEAT PROTEIN 28"/>
    <property type="match status" value="1"/>
</dbReference>
<feature type="region of interest" description="Disordered" evidence="3">
    <location>
        <begin position="1374"/>
        <end position="1395"/>
    </location>
</feature>
<feature type="repeat" description="TPR" evidence="1">
    <location>
        <begin position="595"/>
        <end position="628"/>
    </location>
</feature>
<organism evidence="4 6">
    <name type="scientific">Didymodactylos carnosus</name>
    <dbReference type="NCBI Taxonomy" id="1234261"/>
    <lineage>
        <taxon>Eukaryota</taxon>
        <taxon>Metazoa</taxon>
        <taxon>Spiralia</taxon>
        <taxon>Gnathifera</taxon>
        <taxon>Rotifera</taxon>
        <taxon>Eurotatoria</taxon>
        <taxon>Bdelloidea</taxon>
        <taxon>Philodinida</taxon>
        <taxon>Philodinidae</taxon>
        <taxon>Didymodactylos</taxon>
    </lineage>
</organism>
<dbReference type="Gene3D" id="1.25.40.10">
    <property type="entry name" value="Tetratricopeptide repeat domain"/>
    <property type="match status" value="3"/>
</dbReference>
<accession>A0A814Y9X9</accession>
<feature type="repeat" description="TPR" evidence="1">
    <location>
        <begin position="1141"/>
        <end position="1174"/>
    </location>
</feature>
<dbReference type="Gene3D" id="3.90.176.10">
    <property type="entry name" value="Toxin ADP-ribosyltransferase, Chain A, domain 1"/>
    <property type="match status" value="1"/>
</dbReference>
<dbReference type="InterPro" id="IPR019734">
    <property type="entry name" value="TPR_rpt"/>
</dbReference>
<dbReference type="PANTHER" id="PTHR10098">
    <property type="entry name" value="RAPSYN-RELATED"/>
    <property type="match status" value="1"/>
</dbReference>
<reference evidence="4" key="1">
    <citation type="submission" date="2021-02" db="EMBL/GenBank/DDBJ databases">
        <authorList>
            <person name="Nowell W R."/>
        </authorList>
    </citation>
    <scope>NUCLEOTIDE SEQUENCE</scope>
</reference>
<evidence type="ECO:0000313" key="4">
    <source>
        <dbReference type="EMBL" id="CAF1226387.1"/>
    </source>
</evidence>
<feature type="region of interest" description="Disordered" evidence="3">
    <location>
        <begin position="203"/>
        <end position="223"/>
    </location>
</feature>
<evidence type="ECO:0000313" key="5">
    <source>
        <dbReference type="EMBL" id="CAF3989303.1"/>
    </source>
</evidence>
<dbReference type="SMART" id="SM00028">
    <property type="entry name" value="TPR"/>
    <property type="match status" value="5"/>
</dbReference>
<keyword evidence="6" id="KW-1185">Reference proteome</keyword>
<dbReference type="Proteomes" id="UP000663829">
    <property type="component" value="Unassembled WGS sequence"/>
</dbReference>
<keyword evidence="1" id="KW-0802">TPR repeat</keyword>
<protein>
    <submittedName>
        <fullName evidence="4">Uncharacterized protein</fullName>
    </submittedName>
</protein>
<feature type="non-terminal residue" evidence="4">
    <location>
        <position position="1"/>
    </location>
</feature>
<keyword evidence="2" id="KW-0175">Coiled coil</keyword>
<dbReference type="SUPFAM" id="SSF56399">
    <property type="entry name" value="ADP-ribosylation"/>
    <property type="match status" value="2"/>
</dbReference>
<dbReference type="Pfam" id="PF13424">
    <property type="entry name" value="TPR_12"/>
    <property type="match status" value="1"/>
</dbReference>
<dbReference type="EMBL" id="CAJNOQ010009496">
    <property type="protein sequence ID" value="CAF1226387.1"/>
    <property type="molecule type" value="Genomic_DNA"/>
</dbReference>
<dbReference type="InterPro" id="IPR011990">
    <property type="entry name" value="TPR-like_helical_dom_sf"/>
</dbReference>
<comment type="caution">
    <text evidence="4">The sequence shown here is derived from an EMBL/GenBank/DDBJ whole genome shotgun (WGS) entry which is preliminary data.</text>
</comment>
<dbReference type="SUPFAM" id="SSF48452">
    <property type="entry name" value="TPR-like"/>
    <property type="match status" value="1"/>
</dbReference>
<dbReference type="EMBL" id="CAJOBC010009500">
    <property type="protein sequence ID" value="CAF3989303.1"/>
    <property type="molecule type" value="Genomic_DNA"/>
</dbReference>
<dbReference type="Proteomes" id="UP000681722">
    <property type="component" value="Unassembled WGS sequence"/>
</dbReference>
<name>A0A814Y9X9_9BILA</name>
<evidence type="ECO:0000256" key="1">
    <source>
        <dbReference type="PROSITE-ProRule" id="PRU00339"/>
    </source>
</evidence>
<evidence type="ECO:0000313" key="6">
    <source>
        <dbReference type="Proteomes" id="UP000663829"/>
    </source>
</evidence>
<sequence>IDETSKMRIEYTLKFGAHNKMRSIDSSLTFAQTIENFHKLSRCKSPNSYIIQYYHDTIQDWIDWESESWDVFRNLAALSSSSQTPVILKLQYLLKSYTQPITNSDRDFQTDDEDTEYEEQRFHPYSDNNFTSQSFFSSDSNDCQTLVLQVTFRVSGVDPYCSIRLDATDLVCESLPVSNVDQNPSEESVDSTLFNRKCNSVSETHDSFSSDGSHARTSTTGATTTKAAATETILILINNHFEIVFLLPDDIHISTNTTPFNLPNETYSEPLKCISSLTTKKQKKIIFIIFDTFDVKNLLPLIHNLKQIIAIYLFQSKSDDNDDEQWYRNYPKVSDIVRNPTELSTSENNEHEEAINRFQDEYTSSQAIQWYIQENSTFIHSSVALAFRSNNITIIYPYRYIIADIYKQIHDSSVHTNNRYNLYKGQQIQIEELEHLKSNIGKLLCTTTFMSVTSSSNSARTNIKNNDDNNSANESILFEILIDIYDHHKPFASITNYLSSRNDNETKYLFQIGTIFRLESIEQLSSQIWYIKLQLTDKEINDSKVLLDLFKNDFGDKLTLWTCGMFWAKVNKCEKALGYYNKLLETSSLTNNQKITVFNNLALIYEQQKKFDMSNDYFTRALELIQSSTPSPEFNTTTKTNNVILKQAIENNSTFSTICYNLGCSIYEQVEHDKQQKNEEQNSLDEKNRYRNALEKFQQALKFIQSSNQNVTKKLTTDQHITTLLENYKCDQDFGVIWLNTSFKIDDEFCLKLKRIFTNLTIFDEPCDAINYFTQNSKKLSYFVCIVSHFNGQHFIPLIHDKSVIRHIYIYCRNSQEQQQWIDKNSENIKYQIFINQNLLIKELKQFTFDANTKQNEGSLSSVSSISFTYFKQGEISSPIRNLDKETIEFIQFQLLIEIILRLSLNEKAKSDMIKACRNYYSNNEMQKKYISVFESNYETKTPLEWYTDPQMKFCHKLTNKALGTQDVDCLFPFRFLIQELHKQLDELHKKPTQSISSPLHRGKLLTANTFQILKESMEGQGIISMNGFVSASVNPNVANMYNHKDGSALTNSNYERVLFLLNVANDKNQTTKPYACLSTVTKIPDEDEVLFSTGTLWLVKSIKEAEKRDMWLVELDLINEENNECCIRIKQYLKEKFEDRTTILTLGNFLSEIDEYEKADRYYHVLLEELPHNHEDRSAIYANIGLLHHKKKNFKVAEEYYGFAYEHFIRWNSTNVEKLTHKPNQDEIMQDCTEKLRSAYSSTPSITSMTIPQTAMKTTFCCHNEINFISTSLVANHSSIGKLYNNLGLLHYSQNYFENAFEYLKQASYYLNETSDAPDLSAVYNNMGIISYKLEKYHDALKYFDKAITTGLMLLSHDHRRIKDYVHNKAELSQVSNGKDPKRQKLKNEDDRLK</sequence>
<dbReference type="Pfam" id="PF13181">
    <property type="entry name" value="TPR_8"/>
    <property type="match status" value="1"/>
</dbReference>
<gene>
    <name evidence="4" type="ORF">GPM918_LOCUS24949</name>
    <name evidence="5" type="ORF">SRO942_LOCUS24951</name>
</gene>
<evidence type="ECO:0000256" key="2">
    <source>
        <dbReference type="SAM" id="Coils"/>
    </source>
</evidence>
<feature type="repeat" description="TPR" evidence="1">
    <location>
        <begin position="1322"/>
        <end position="1355"/>
    </location>
</feature>
<feature type="coiled-coil region" evidence="2">
    <location>
        <begin position="667"/>
        <end position="707"/>
    </location>
</feature>
<evidence type="ECO:0000256" key="3">
    <source>
        <dbReference type="SAM" id="MobiDB-lite"/>
    </source>
</evidence>
<proteinExistence type="predicted"/>